<accession>A0AAV7HA82</accession>
<reference evidence="1 2" key="1">
    <citation type="journal article" date="2021" name="Hortic Res">
        <title>Chromosome-scale assembly of the Dendrobium chrysotoxum genome enhances the understanding of orchid evolution.</title>
        <authorList>
            <person name="Zhang Y."/>
            <person name="Zhang G.Q."/>
            <person name="Zhang D."/>
            <person name="Liu X.D."/>
            <person name="Xu X.Y."/>
            <person name="Sun W.H."/>
            <person name="Yu X."/>
            <person name="Zhu X."/>
            <person name="Wang Z.W."/>
            <person name="Zhao X."/>
            <person name="Zhong W.Y."/>
            <person name="Chen H."/>
            <person name="Yin W.L."/>
            <person name="Huang T."/>
            <person name="Niu S.C."/>
            <person name="Liu Z.J."/>
        </authorList>
    </citation>
    <scope>NUCLEOTIDE SEQUENCE [LARGE SCALE GENOMIC DNA]</scope>
    <source>
        <strain evidence="1">Lindl</strain>
    </source>
</reference>
<proteinExistence type="predicted"/>
<sequence>MALGGAGECGELLESLGDAGVWDLGYLNRLHLRLLHLLLGNDDTKNTILYGRFHLIHLHVLRKSESAKELTAVALDAMPAIGFLFLFLFPLAADLKDSAFHDFDLNLLFFYAGEIGLEYMRLRGLFPVDACVGEGRRLVRVIGAWGGESVVEEGGETLEWVPEVEG</sequence>
<dbReference type="Proteomes" id="UP000775213">
    <property type="component" value="Unassembled WGS sequence"/>
</dbReference>
<dbReference type="AlphaFoldDB" id="A0AAV7HA82"/>
<gene>
    <name evidence="1" type="ORF">IEQ34_005924</name>
</gene>
<organism evidence="1 2">
    <name type="scientific">Dendrobium chrysotoxum</name>
    <name type="common">Orchid</name>
    <dbReference type="NCBI Taxonomy" id="161865"/>
    <lineage>
        <taxon>Eukaryota</taxon>
        <taxon>Viridiplantae</taxon>
        <taxon>Streptophyta</taxon>
        <taxon>Embryophyta</taxon>
        <taxon>Tracheophyta</taxon>
        <taxon>Spermatophyta</taxon>
        <taxon>Magnoliopsida</taxon>
        <taxon>Liliopsida</taxon>
        <taxon>Asparagales</taxon>
        <taxon>Orchidaceae</taxon>
        <taxon>Epidendroideae</taxon>
        <taxon>Malaxideae</taxon>
        <taxon>Dendrobiinae</taxon>
        <taxon>Dendrobium</taxon>
    </lineage>
</organism>
<evidence type="ECO:0000313" key="1">
    <source>
        <dbReference type="EMBL" id="KAH0465821.1"/>
    </source>
</evidence>
<keyword evidence="2" id="KW-1185">Reference proteome</keyword>
<dbReference type="EMBL" id="JAGFBR010000006">
    <property type="protein sequence ID" value="KAH0465821.1"/>
    <property type="molecule type" value="Genomic_DNA"/>
</dbReference>
<comment type="caution">
    <text evidence="1">The sequence shown here is derived from an EMBL/GenBank/DDBJ whole genome shotgun (WGS) entry which is preliminary data.</text>
</comment>
<name>A0AAV7HA82_DENCH</name>
<protein>
    <submittedName>
        <fullName evidence="1">Uncharacterized protein</fullName>
    </submittedName>
</protein>
<evidence type="ECO:0000313" key="2">
    <source>
        <dbReference type="Proteomes" id="UP000775213"/>
    </source>
</evidence>